<keyword evidence="1" id="KW-1133">Transmembrane helix</keyword>
<protein>
    <submittedName>
        <fullName evidence="2">Uncharacterized protein</fullName>
    </submittedName>
</protein>
<keyword evidence="3" id="KW-1185">Reference proteome</keyword>
<sequence>MGRGKRRRGSSRGAAAFPAGFGVEDVERFRLAPSFHWSVAPILDLACGRSRKECYGSHASIRAADFPLTIEAIFVREPSLLPVFGKQGVKAPAAGAAVRARPAGIVPRLREVLVTHGGMALKLLVIAWTVTILAAVFFLIKG</sequence>
<reference evidence="2 3" key="1">
    <citation type="journal article" date="2024" name="Proc. Natl. Acad. Sci. U.S.A.">
        <title>The evolutionary genomics of adaptation to stress in wild rhizobium bacteria.</title>
        <authorList>
            <person name="Kehlet-Delgado H."/>
            <person name="Montoya A.P."/>
            <person name="Jensen K.T."/>
            <person name="Wendlandt C.E."/>
            <person name="Dexheimer C."/>
            <person name="Roberts M."/>
            <person name="Torres Martinez L."/>
            <person name="Friesen M.L."/>
            <person name="Griffitts J.S."/>
            <person name="Porter S.S."/>
        </authorList>
    </citation>
    <scope>NUCLEOTIDE SEQUENCE [LARGE SCALE GENOMIC DNA]</scope>
    <source>
        <strain evidence="2 3">M0729</strain>
    </source>
</reference>
<keyword evidence="1" id="KW-0472">Membrane</keyword>
<dbReference type="EMBL" id="JAMYPJ010000037">
    <property type="protein sequence ID" value="MER8935759.1"/>
    <property type="molecule type" value="Genomic_DNA"/>
</dbReference>
<accession>A0ABV1YKP3</accession>
<feature type="transmembrane region" description="Helical" evidence="1">
    <location>
        <begin position="120"/>
        <end position="140"/>
    </location>
</feature>
<gene>
    <name evidence="2" type="ORF">NKI33_22745</name>
</gene>
<dbReference type="RefSeq" id="WP_287274260.1">
    <property type="nucleotide sequence ID" value="NZ_JAMYMY010000025.1"/>
</dbReference>
<comment type="caution">
    <text evidence="2">The sequence shown here is derived from an EMBL/GenBank/DDBJ whole genome shotgun (WGS) entry which is preliminary data.</text>
</comment>
<dbReference type="Proteomes" id="UP001464387">
    <property type="component" value="Unassembled WGS sequence"/>
</dbReference>
<organism evidence="2 3">
    <name type="scientific">Mesorhizobium opportunistum</name>
    <dbReference type="NCBI Taxonomy" id="593909"/>
    <lineage>
        <taxon>Bacteria</taxon>
        <taxon>Pseudomonadati</taxon>
        <taxon>Pseudomonadota</taxon>
        <taxon>Alphaproteobacteria</taxon>
        <taxon>Hyphomicrobiales</taxon>
        <taxon>Phyllobacteriaceae</taxon>
        <taxon>Mesorhizobium</taxon>
    </lineage>
</organism>
<keyword evidence="1" id="KW-0812">Transmembrane</keyword>
<evidence type="ECO:0000313" key="3">
    <source>
        <dbReference type="Proteomes" id="UP001464387"/>
    </source>
</evidence>
<proteinExistence type="predicted"/>
<name>A0ABV1YKP3_9HYPH</name>
<evidence type="ECO:0000256" key="1">
    <source>
        <dbReference type="SAM" id="Phobius"/>
    </source>
</evidence>
<evidence type="ECO:0000313" key="2">
    <source>
        <dbReference type="EMBL" id="MER8935759.1"/>
    </source>
</evidence>